<evidence type="ECO:0000256" key="1">
    <source>
        <dbReference type="ARBA" id="ARBA00004651"/>
    </source>
</evidence>
<dbReference type="CDD" id="cd17329">
    <property type="entry name" value="MFS_MdtH_MDR_like"/>
    <property type="match status" value="1"/>
</dbReference>
<evidence type="ECO:0000313" key="9">
    <source>
        <dbReference type="EMBL" id="VDC42110.1"/>
    </source>
</evidence>
<dbReference type="Gene3D" id="1.20.1250.20">
    <property type="entry name" value="MFS general substrate transporter like domains"/>
    <property type="match status" value="1"/>
</dbReference>
<feature type="transmembrane region" description="Helical" evidence="7">
    <location>
        <begin position="380"/>
        <end position="401"/>
    </location>
</feature>
<feature type="transmembrane region" description="Helical" evidence="7">
    <location>
        <begin position="316"/>
        <end position="339"/>
    </location>
</feature>
<gene>
    <name evidence="9" type="primary">mdtH</name>
    <name evidence="9" type="ORF">FMV2238Y02_05440</name>
</gene>
<feature type="transmembrane region" description="Helical" evidence="7">
    <location>
        <begin position="351"/>
        <end position="374"/>
    </location>
</feature>
<feature type="transmembrane region" description="Helical" evidence="7">
    <location>
        <begin position="75"/>
        <end position="93"/>
    </location>
</feature>
<keyword evidence="2" id="KW-0813">Transport</keyword>
<dbReference type="InterPro" id="IPR020846">
    <property type="entry name" value="MFS_dom"/>
</dbReference>
<sequence>MQEFLHLPKQIQLRQLVRFVTITLGSSIFPFMAMYYTTYFGTFWTGILMTVTSLAGFIGTLYGGHLSDALGRKKVIMIGSIGTTVGWFLTILANLPNAVIPWLTFAGILLVEIASSFYGPAYEAMLIDLTDESNRRFVYTINYWFINIAVMFGAGLSGLFYDHYFLALLVALLLVNVFCFGIAYYYFDETRPETDSFEHGKGLLASFRNYRQVFHDRAFVLFTLGAIFSSSIWMQMDNYVPVHLKLYFQPATVLGFQVTSSKMLSLMVFTNTLLIVLFMTVVNNLTEKWKLLPQLVIGSLLFTLGMLLAFTLTQLYAIWLSVVLLTFGEMITVPASQVLRANMMDHSKIGSYTGFVSMAQPLGAILASLLVSVSHFTGPLGVQCLFVIIAALGIYFTVVSANMKKVSYVRLY</sequence>
<dbReference type="Pfam" id="PF07690">
    <property type="entry name" value="MFS_1"/>
    <property type="match status" value="1"/>
</dbReference>
<evidence type="ECO:0000256" key="5">
    <source>
        <dbReference type="ARBA" id="ARBA00022989"/>
    </source>
</evidence>
<evidence type="ECO:0000256" key="2">
    <source>
        <dbReference type="ARBA" id="ARBA00022448"/>
    </source>
</evidence>
<keyword evidence="10" id="KW-1185">Reference proteome</keyword>
<protein>
    <submittedName>
        <fullName evidence="9">Multidrug resistance protein MdtH</fullName>
    </submittedName>
</protein>
<accession>A0A3P5XXI3</accession>
<keyword evidence="4 7" id="KW-0812">Transmembrane</keyword>
<organism evidence="9 10">
    <name type="scientific">Streptococcus canis</name>
    <dbReference type="NCBI Taxonomy" id="1329"/>
    <lineage>
        <taxon>Bacteria</taxon>
        <taxon>Bacillati</taxon>
        <taxon>Bacillota</taxon>
        <taxon>Bacilli</taxon>
        <taxon>Lactobacillales</taxon>
        <taxon>Streptococcaceae</taxon>
        <taxon>Streptococcus</taxon>
    </lineage>
</organism>
<evidence type="ECO:0000313" key="10">
    <source>
        <dbReference type="Proteomes" id="UP000280759"/>
    </source>
</evidence>
<proteinExistence type="predicted"/>
<comment type="subcellular location">
    <subcellularLocation>
        <location evidence="1">Cell membrane</location>
        <topology evidence="1">Multi-pass membrane protein</topology>
    </subcellularLocation>
</comment>
<evidence type="ECO:0000256" key="3">
    <source>
        <dbReference type="ARBA" id="ARBA00022475"/>
    </source>
</evidence>
<dbReference type="InterPro" id="IPR011701">
    <property type="entry name" value="MFS"/>
</dbReference>
<feature type="transmembrane region" description="Helical" evidence="7">
    <location>
        <begin position="166"/>
        <end position="187"/>
    </location>
</feature>
<dbReference type="Proteomes" id="UP000280759">
    <property type="component" value="Unassembled WGS sequence"/>
</dbReference>
<feature type="transmembrane region" description="Helical" evidence="7">
    <location>
        <begin position="99"/>
        <end position="120"/>
    </location>
</feature>
<feature type="transmembrane region" description="Helical" evidence="7">
    <location>
        <begin position="218"/>
        <end position="236"/>
    </location>
</feature>
<dbReference type="PANTHER" id="PTHR23517:SF3">
    <property type="entry name" value="INTEGRAL MEMBRANE TRANSPORT PROTEIN"/>
    <property type="match status" value="1"/>
</dbReference>
<feature type="transmembrane region" description="Helical" evidence="7">
    <location>
        <begin position="16"/>
        <end position="37"/>
    </location>
</feature>
<dbReference type="EMBL" id="UXEP01000006">
    <property type="protein sequence ID" value="VDC42110.1"/>
    <property type="molecule type" value="Genomic_DNA"/>
</dbReference>
<name>A0A3P5XXI3_STRCB</name>
<dbReference type="PANTHER" id="PTHR23517">
    <property type="entry name" value="RESISTANCE PROTEIN MDTM, PUTATIVE-RELATED-RELATED"/>
    <property type="match status" value="1"/>
</dbReference>
<dbReference type="AlphaFoldDB" id="A0A3P5XXI3"/>
<evidence type="ECO:0000256" key="7">
    <source>
        <dbReference type="SAM" id="Phobius"/>
    </source>
</evidence>
<dbReference type="InterPro" id="IPR050171">
    <property type="entry name" value="MFS_Transporters"/>
</dbReference>
<dbReference type="RefSeq" id="WP_125073912.1">
    <property type="nucleotide sequence ID" value="NZ_CP053792.1"/>
</dbReference>
<feature type="domain" description="Major facilitator superfamily (MFS) profile" evidence="8">
    <location>
        <begin position="1"/>
        <end position="408"/>
    </location>
</feature>
<dbReference type="GO" id="GO:0005886">
    <property type="term" value="C:plasma membrane"/>
    <property type="evidence" value="ECO:0007669"/>
    <property type="project" value="UniProtKB-SubCell"/>
</dbReference>
<evidence type="ECO:0000259" key="8">
    <source>
        <dbReference type="PROSITE" id="PS50850"/>
    </source>
</evidence>
<feature type="transmembrane region" description="Helical" evidence="7">
    <location>
        <begin position="263"/>
        <end position="282"/>
    </location>
</feature>
<reference evidence="9 10" key="1">
    <citation type="submission" date="2018-10" db="EMBL/GenBank/DDBJ databases">
        <authorList>
            <consortium name="Molecular Microbiology and Infection Unit (UMMI)"/>
            <person name="Machado M."/>
        </authorList>
    </citation>
    <scope>NUCLEOTIDE SEQUENCE [LARGE SCALE GENOMIC DNA]</scope>
    <source>
        <strain evidence="9">FMV2238.02</strain>
    </source>
</reference>
<evidence type="ECO:0000256" key="6">
    <source>
        <dbReference type="ARBA" id="ARBA00023136"/>
    </source>
</evidence>
<feature type="transmembrane region" description="Helical" evidence="7">
    <location>
        <begin position="141"/>
        <end position="160"/>
    </location>
</feature>
<keyword evidence="5 7" id="KW-1133">Transmembrane helix</keyword>
<keyword evidence="3" id="KW-1003">Cell membrane</keyword>
<dbReference type="SUPFAM" id="SSF103473">
    <property type="entry name" value="MFS general substrate transporter"/>
    <property type="match status" value="1"/>
</dbReference>
<evidence type="ECO:0000256" key="4">
    <source>
        <dbReference type="ARBA" id="ARBA00022692"/>
    </source>
</evidence>
<dbReference type="PROSITE" id="PS50850">
    <property type="entry name" value="MFS"/>
    <property type="match status" value="1"/>
</dbReference>
<keyword evidence="6 7" id="KW-0472">Membrane</keyword>
<dbReference type="GO" id="GO:0022857">
    <property type="term" value="F:transmembrane transporter activity"/>
    <property type="evidence" value="ECO:0007669"/>
    <property type="project" value="InterPro"/>
</dbReference>
<dbReference type="InterPro" id="IPR036259">
    <property type="entry name" value="MFS_trans_sf"/>
</dbReference>
<feature type="transmembrane region" description="Helical" evidence="7">
    <location>
        <begin position="43"/>
        <end position="63"/>
    </location>
</feature>
<feature type="transmembrane region" description="Helical" evidence="7">
    <location>
        <begin position="291"/>
        <end position="310"/>
    </location>
</feature>